<dbReference type="EMBL" id="JAPQKI010000010">
    <property type="protein sequence ID" value="KAJ5085992.1"/>
    <property type="molecule type" value="Genomic_DNA"/>
</dbReference>
<dbReference type="GeneID" id="81362233"/>
<keyword evidence="1" id="KW-0862">Zinc</keyword>
<dbReference type="AlphaFoldDB" id="A0A9W9EQ74"/>
<dbReference type="PROSITE" id="PS50089">
    <property type="entry name" value="ZF_RING_2"/>
    <property type="match status" value="1"/>
</dbReference>
<keyword evidence="2" id="KW-0812">Transmembrane</keyword>
<gene>
    <name evidence="4" type="ORF">N7532_010763</name>
</gene>
<feature type="domain" description="RING-type" evidence="3">
    <location>
        <begin position="391"/>
        <end position="434"/>
    </location>
</feature>
<keyword evidence="1" id="KW-0863">Zinc-finger</keyword>
<feature type="transmembrane region" description="Helical" evidence="2">
    <location>
        <begin position="236"/>
        <end position="258"/>
    </location>
</feature>
<dbReference type="Pfam" id="PF13639">
    <property type="entry name" value="zf-RING_2"/>
    <property type="match status" value="1"/>
</dbReference>
<reference evidence="4" key="1">
    <citation type="submission" date="2022-11" db="EMBL/GenBank/DDBJ databases">
        <authorList>
            <person name="Petersen C."/>
        </authorList>
    </citation>
    <scope>NUCLEOTIDE SEQUENCE</scope>
    <source>
        <strain evidence="4">IBT 30761</strain>
    </source>
</reference>
<dbReference type="GO" id="GO:0061630">
    <property type="term" value="F:ubiquitin protein ligase activity"/>
    <property type="evidence" value="ECO:0007669"/>
    <property type="project" value="TreeGrafter"/>
</dbReference>
<dbReference type="SUPFAM" id="SSF57850">
    <property type="entry name" value="RING/U-box"/>
    <property type="match status" value="1"/>
</dbReference>
<dbReference type="OrthoDB" id="10255148at2759"/>
<keyword evidence="5" id="KW-1185">Reference proteome</keyword>
<evidence type="ECO:0000259" key="3">
    <source>
        <dbReference type="PROSITE" id="PS50089"/>
    </source>
</evidence>
<dbReference type="InterPro" id="IPR051826">
    <property type="entry name" value="E3_ubiquitin-ligase_domain"/>
</dbReference>
<keyword evidence="1" id="KW-0479">Metal-binding</keyword>
<proteinExistence type="predicted"/>
<accession>A0A9W9EQ74</accession>
<comment type="caution">
    <text evidence="4">The sequence shown here is derived from an EMBL/GenBank/DDBJ whole genome shotgun (WGS) entry which is preliminary data.</text>
</comment>
<dbReference type="PANTHER" id="PTHR22765:SF413">
    <property type="entry name" value="FINGER DOMAIN PROTEIN, PUTATIVE (AFU_ORTHOLOGUE AFUA_1G04600)-RELATED"/>
    <property type="match status" value="1"/>
</dbReference>
<keyword evidence="2" id="KW-1133">Transmembrane helix</keyword>
<dbReference type="GO" id="GO:0005737">
    <property type="term" value="C:cytoplasm"/>
    <property type="evidence" value="ECO:0007669"/>
    <property type="project" value="TreeGrafter"/>
</dbReference>
<dbReference type="GO" id="GO:0008270">
    <property type="term" value="F:zinc ion binding"/>
    <property type="evidence" value="ECO:0007669"/>
    <property type="project" value="UniProtKB-KW"/>
</dbReference>
<dbReference type="PANTHER" id="PTHR22765">
    <property type="entry name" value="RING FINGER AND PROTEASE ASSOCIATED DOMAIN-CONTAINING"/>
    <property type="match status" value="1"/>
</dbReference>
<dbReference type="InterPro" id="IPR001841">
    <property type="entry name" value="Znf_RING"/>
</dbReference>
<dbReference type="Proteomes" id="UP001149074">
    <property type="component" value="Unassembled WGS sequence"/>
</dbReference>
<protein>
    <recommendedName>
        <fullName evidence="3">RING-type domain-containing protein</fullName>
    </recommendedName>
</protein>
<dbReference type="RefSeq" id="XP_056470670.1">
    <property type="nucleotide sequence ID" value="XM_056623254.1"/>
</dbReference>
<dbReference type="InterPro" id="IPR013083">
    <property type="entry name" value="Znf_RING/FYVE/PHD"/>
</dbReference>
<name>A0A9W9EQ74_9EURO</name>
<evidence type="ECO:0000256" key="1">
    <source>
        <dbReference type="PROSITE-ProRule" id="PRU00175"/>
    </source>
</evidence>
<sequence>MSRTAPPDSQATVATLFAGPGSASNSTSSVSENVGFRFVLDRTVQTLSSNGVPESGSVSGLLFVPSLSPKDSCNEDLASHIPSNVTRHEDVSEFGYPVIGLAPWISDHCTQKFLAASRDVGTSALVFFQPDSNKTGLPPPATDDGWKLKDERWRGDNDYPVYAIPGPAGVTLMRELSWFSDNTSQNSTRHSNRAARDNDSDRLFTMIDTSKSIPASIYAFYTHAALDTTPTAEPSLWSFVLAILGTIVGLTLVLLVLYRMLQRRRRELLRQRINSGEVDIEQLAMNQLTVPREIVDKMPLYTYLGFTPEPESGTPKTPVLSDVLEVYATSNASTTSMPSVAEERRNTESYAGIQRPEPAVIKPSTDGADAEQNERLSSQNPFRMSHTQTTCAICLDDFVAGSTTVRELPCGHIFDPGCIDDYLTETSSLCPLCKKSVLPTGSCPIPVTNEMVRQEAATRRSRS</sequence>
<reference evidence="4" key="2">
    <citation type="journal article" date="2023" name="IMA Fungus">
        <title>Comparative genomic study of the Penicillium genus elucidates a diverse pangenome and 15 lateral gene transfer events.</title>
        <authorList>
            <person name="Petersen C."/>
            <person name="Sorensen T."/>
            <person name="Nielsen M.R."/>
            <person name="Sondergaard T.E."/>
            <person name="Sorensen J.L."/>
            <person name="Fitzpatrick D.A."/>
            <person name="Frisvad J.C."/>
            <person name="Nielsen K.L."/>
        </authorList>
    </citation>
    <scope>NUCLEOTIDE SEQUENCE</scope>
    <source>
        <strain evidence="4">IBT 30761</strain>
    </source>
</reference>
<dbReference type="CDD" id="cd16473">
    <property type="entry name" value="RING-H2_RNF103"/>
    <property type="match status" value="1"/>
</dbReference>
<organism evidence="4 5">
    <name type="scientific">Penicillium argentinense</name>
    <dbReference type="NCBI Taxonomy" id="1131581"/>
    <lineage>
        <taxon>Eukaryota</taxon>
        <taxon>Fungi</taxon>
        <taxon>Dikarya</taxon>
        <taxon>Ascomycota</taxon>
        <taxon>Pezizomycotina</taxon>
        <taxon>Eurotiomycetes</taxon>
        <taxon>Eurotiomycetidae</taxon>
        <taxon>Eurotiales</taxon>
        <taxon>Aspergillaceae</taxon>
        <taxon>Penicillium</taxon>
    </lineage>
</organism>
<dbReference type="Gene3D" id="3.30.40.10">
    <property type="entry name" value="Zinc/RING finger domain, C3HC4 (zinc finger)"/>
    <property type="match status" value="1"/>
</dbReference>
<dbReference type="GO" id="GO:0006511">
    <property type="term" value="P:ubiquitin-dependent protein catabolic process"/>
    <property type="evidence" value="ECO:0007669"/>
    <property type="project" value="TreeGrafter"/>
</dbReference>
<evidence type="ECO:0000256" key="2">
    <source>
        <dbReference type="SAM" id="Phobius"/>
    </source>
</evidence>
<evidence type="ECO:0000313" key="4">
    <source>
        <dbReference type="EMBL" id="KAJ5085992.1"/>
    </source>
</evidence>
<evidence type="ECO:0000313" key="5">
    <source>
        <dbReference type="Proteomes" id="UP001149074"/>
    </source>
</evidence>
<keyword evidence="2" id="KW-0472">Membrane</keyword>
<dbReference type="SMART" id="SM00184">
    <property type="entry name" value="RING"/>
    <property type="match status" value="1"/>
</dbReference>